<sequence>MANCAHSNDEMRSCLGKNAFFHFFVTFLVISPIFSAMASKTNTNST</sequence>
<reference evidence="3" key="2">
    <citation type="submission" date="2008-04" db="EMBL/GenBank/DDBJ databases">
        <title>Draft genome sequence of Providencia stuartii(ATCC 25827).</title>
        <authorList>
            <person name="Sudarsanam P."/>
            <person name="Ley R."/>
            <person name="Guruge J."/>
            <person name="Turnbaugh P.J."/>
            <person name="Mahowald M."/>
            <person name="Liep D."/>
            <person name="Gordon J."/>
        </authorList>
    </citation>
    <scope>NUCLEOTIDE SEQUENCE [LARGE SCALE GENOMIC DNA]</scope>
    <source>
        <strain evidence="3">ATCC 25827</strain>
    </source>
</reference>
<dbReference type="AlphaFoldDB" id="A0AA86YVZ0"/>
<keyword evidence="1" id="KW-0472">Membrane</keyword>
<dbReference type="Proteomes" id="UP000004506">
    <property type="component" value="Unassembled WGS sequence"/>
</dbReference>
<keyword evidence="1" id="KW-0812">Transmembrane</keyword>
<evidence type="ECO:0000313" key="2">
    <source>
        <dbReference type="EMBL" id="EDU57372.1"/>
    </source>
</evidence>
<proteinExistence type="predicted"/>
<evidence type="ECO:0000313" key="3">
    <source>
        <dbReference type="Proteomes" id="UP000004506"/>
    </source>
</evidence>
<protein>
    <submittedName>
        <fullName evidence="2">Uncharacterized protein</fullName>
    </submittedName>
</protein>
<comment type="caution">
    <text evidence="2">The sequence shown here is derived from an EMBL/GenBank/DDBJ whole genome shotgun (WGS) entry which is preliminary data.</text>
</comment>
<feature type="transmembrane region" description="Helical" evidence="1">
    <location>
        <begin position="20"/>
        <end position="38"/>
    </location>
</feature>
<keyword evidence="1" id="KW-1133">Transmembrane helix</keyword>
<reference evidence="3" key="1">
    <citation type="submission" date="2008-04" db="EMBL/GenBank/DDBJ databases">
        <title>Draft genome sequence of Providencia stuartii (ATCC 25827).</title>
        <authorList>
            <person name="Sudarsanam P."/>
            <person name="Ley R."/>
            <person name="Guruge J."/>
            <person name="Turnbaugh P.J."/>
            <person name="Mahowald M."/>
            <person name="Liep D."/>
            <person name="Gordon J."/>
        </authorList>
    </citation>
    <scope>NUCLEOTIDE SEQUENCE [LARGE SCALE GENOMIC DNA]</scope>
    <source>
        <strain evidence="3">ATCC 25827</strain>
    </source>
</reference>
<evidence type="ECO:0000256" key="1">
    <source>
        <dbReference type="SAM" id="Phobius"/>
    </source>
</evidence>
<organism evidence="2 3">
    <name type="scientific">Providencia stuartii ATCC 25827</name>
    <dbReference type="NCBI Taxonomy" id="471874"/>
    <lineage>
        <taxon>Bacteria</taxon>
        <taxon>Pseudomonadati</taxon>
        <taxon>Pseudomonadota</taxon>
        <taxon>Gammaproteobacteria</taxon>
        <taxon>Enterobacterales</taxon>
        <taxon>Morganellaceae</taxon>
        <taxon>Providencia</taxon>
    </lineage>
</organism>
<gene>
    <name evidence="2" type="ORF">PROSTU_04615</name>
</gene>
<accession>A0AA86YVZ0</accession>
<dbReference type="EMBL" id="ABJD02000118">
    <property type="protein sequence ID" value="EDU57372.1"/>
    <property type="molecule type" value="Genomic_DNA"/>
</dbReference>
<reference evidence="2 3" key="3">
    <citation type="submission" date="2008-05" db="EMBL/GenBank/DDBJ databases">
        <authorList>
            <person name="Fulton L."/>
            <person name="Clifton S."/>
            <person name="Fulton B."/>
            <person name="Xu J."/>
            <person name="Minx P."/>
            <person name="Pepin K.H."/>
            <person name="Johnson M."/>
            <person name="Thiruvilangam P."/>
            <person name="Bhonagiri V."/>
            <person name="Nash W.E."/>
            <person name="Mardis E.R."/>
            <person name="Wilson R.K."/>
        </authorList>
    </citation>
    <scope>NUCLEOTIDE SEQUENCE [LARGE SCALE GENOMIC DNA]</scope>
    <source>
        <strain evidence="2 3">ATCC 25827</strain>
    </source>
</reference>
<name>A0AA86YVZ0_PROST</name>